<keyword evidence="1" id="KW-0813">Transport</keyword>
<feature type="transmembrane region" description="Helical" evidence="3">
    <location>
        <begin position="77"/>
        <end position="103"/>
    </location>
</feature>
<comment type="function">
    <text evidence="1">Part of the tripartite ATP-independent periplasmic (TRAP) transport system.</text>
</comment>
<keyword evidence="1" id="KW-1003">Cell membrane</keyword>
<accession>A0ABN5MDQ3</accession>
<evidence type="ECO:0000313" key="5">
    <source>
        <dbReference type="EMBL" id="AWX93204.1"/>
    </source>
</evidence>
<proteinExistence type="predicted"/>
<name>A0ABN5MDQ3_9RHOB</name>
<organism evidence="5 6">
    <name type="scientific">Paracoccus mutanolyticus</name>
    <dbReference type="NCBI Taxonomy" id="1499308"/>
    <lineage>
        <taxon>Bacteria</taxon>
        <taxon>Pseudomonadati</taxon>
        <taxon>Pseudomonadota</taxon>
        <taxon>Alphaproteobacteria</taxon>
        <taxon>Rhodobacterales</taxon>
        <taxon>Paracoccaceae</taxon>
        <taxon>Paracoccus</taxon>
    </lineage>
</organism>
<keyword evidence="3" id="KW-0472">Membrane</keyword>
<dbReference type="InterPro" id="IPR010656">
    <property type="entry name" value="DctM"/>
</dbReference>
<sequence>MKASSPRPAIAGGAGGGGAGRRGDRLVTLTRRELQVAACSPGAGTGQHAARAASGAADRTFSIETLTLLSPCCCGGLCLVMGMGVPTTPAYIITAAIGAPLLIQQGVPVLNAHLFAFYFAVLADVTPPVAGAWSRRWNRPMRRRLPAGDTAFGCRWAMRWCPRSSCSLGVLVL</sequence>
<reference evidence="5 6" key="1">
    <citation type="submission" date="2018-06" db="EMBL/GenBank/DDBJ databases">
        <title>Complete genome sequence of Paracoccus mutanolyticus strain RSP-02 isolated from cellulosic waste.</title>
        <authorList>
            <person name="Amrutha R.N."/>
            <person name="Shrivastav A."/>
            <person name="Buddana S.K."/>
            <person name="Deshpande U."/>
            <person name="Prakasham R.S."/>
        </authorList>
    </citation>
    <scope>NUCLEOTIDE SEQUENCE [LARGE SCALE GENOMIC DNA]</scope>
    <source>
        <strain evidence="5 6">RSP-02</strain>
    </source>
</reference>
<dbReference type="PANTHER" id="PTHR43849">
    <property type="entry name" value="BLL3936 PROTEIN"/>
    <property type="match status" value="1"/>
</dbReference>
<evidence type="ECO:0000313" key="6">
    <source>
        <dbReference type="Proteomes" id="UP000249922"/>
    </source>
</evidence>
<feature type="region of interest" description="Disordered" evidence="2">
    <location>
        <begin position="1"/>
        <end position="22"/>
    </location>
</feature>
<protein>
    <recommendedName>
        <fullName evidence="4">TRAP C4-dicarboxylate transport system permease DctM subunit domain-containing protein</fullName>
    </recommendedName>
</protein>
<keyword evidence="1" id="KW-0997">Cell inner membrane</keyword>
<feature type="domain" description="TRAP C4-dicarboxylate transport system permease DctM subunit" evidence="4">
    <location>
        <begin position="77"/>
        <end position="130"/>
    </location>
</feature>
<evidence type="ECO:0000256" key="1">
    <source>
        <dbReference type="RuleBase" id="RU369079"/>
    </source>
</evidence>
<evidence type="ECO:0000256" key="3">
    <source>
        <dbReference type="SAM" id="Phobius"/>
    </source>
</evidence>
<comment type="subcellular location">
    <subcellularLocation>
        <location evidence="1">Cell inner membrane</location>
        <topology evidence="1">Multi-pass membrane protein</topology>
    </subcellularLocation>
</comment>
<feature type="transmembrane region" description="Helical" evidence="3">
    <location>
        <begin position="115"/>
        <end position="134"/>
    </location>
</feature>
<keyword evidence="6" id="KW-1185">Reference proteome</keyword>
<dbReference type="EMBL" id="CP030239">
    <property type="protein sequence ID" value="AWX93204.1"/>
    <property type="molecule type" value="Genomic_DNA"/>
</dbReference>
<gene>
    <name evidence="5" type="ORF">DPM13_08810</name>
</gene>
<evidence type="ECO:0000259" key="4">
    <source>
        <dbReference type="Pfam" id="PF06808"/>
    </source>
</evidence>
<evidence type="ECO:0000256" key="2">
    <source>
        <dbReference type="SAM" id="MobiDB-lite"/>
    </source>
</evidence>
<keyword evidence="3" id="KW-0812">Transmembrane</keyword>
<dbReference type="Proteomes" id="UP000249922">
    <property type="component" value="Chromosome"/>
</dbReference>
<dbReference type="Pfam" id="PF06808">
    <property type="entry name" value="DctM"/>
    <property type="match status" value="1"/>
</dbReference>
<keyword evidence="3" id="KW-1133">Transmembrane helix</keyword>
<dbReference type="PANTHER" id="PTHR43849:SF2">
    <property type="entry name" value="BLL3936 PROTEIN"/>
    <property type="match status" value="1"/>
</dbReference>